<gene>
    <name evidence="2" type="ORF">ISS97_00720</name>
</gene>
<sequence length="213" mass="23506">MASLVTNQAMAASFDCKKVSTATEKLICEDSNLSSLDDDLQKGYRMALSAVDPFSKPKLIAEQRNWVKYVRNICTDSNCLSKAYTARIDLLAKSKGIINNEGVCSIPFGSSCRSVVHYRDPSYRIPSFNESLASNKRSARVIGCDRLIDLPVGYANSNHSFGGYCTTRDGSIRSRVKICNDEMLGHFGMLPVKDGEDTDQNLIEFTDKKCFGG</sequence>
<accession>A0ABW8K1U9</accession>
<dbReference type="InterPro" id="IPR052755">
    <property type="entry name" value="Lysozyme_Inhibitor_LprI"/>
</dbReference>
<dbReference type="EMBL" id="JADIKD010000004">
    <property type="protein sequence ID" value="MFK2915768.1"/>
    <property type="molecule type" value="Genomic_DNA"/>
</dbReference>
<evidence type="ECO:0000313" key="2">
    <source>
        <dbReference type="EMBL" id="MFK2915768.1"/>
    </source>
</evidence>
<dbReference type="Proteomes" id="UP001620408">
    <property type="component" value="Unassembled WGS sequence"/>
</dbReference>
<keyword evidence="3" id="KW-1185">Reference proteome</keyword>
<proteinExistence type="predicted"/>
<name>A0ABW8K1U9_9GAMM</name>
<comment type="caution">
    <text evidence="2">The sequence shown here is derived from an EMBL/GenBank/DDBJ whole genome shotgun (WGS) entry which is preliminary data.</text>
</comment>
<evidence type="ECO:0000313" key="3">
    <source>
        <dbReference type="Proteomes" id="UP001620408"/>
    </source>
</evidence>
<protein>
    <submittedName>
        <fullName evidence="2">DUF1311 domain-containing protein</fullName>
    </submittedName>
</protein>
<dbReference type="Pfam" id="PF07007">
    <property type="entry name" value="LprI"/>
    <property type="match status" value="1"/>
</dbReference>
<dbReference type="PANTHER" id="PTHR37549:SF1">
    <property type="entry name" value="LIPOPROTEIN LPRI"/>
    <property type="match status" value="1"/>
</dbReference>
<organism evidence="2 3">
    <name type="scientific">Dyella koreensis</name>
    <dbReference type="NCBI Taxonomy" id="311235"/>
    <lineage>
        <taxon>Bacteria</taxon>
        <taxon>Pseudomonadati</taxon>
        <taxon>Pseudomonadota</taxon>
        <taxon>Gammaproteobacteria</taxon>
        <taxon>Lysobacterales</taxon>
        <taxon>Rhodanobacteraceae</taxon>
        <taxon>Dyella</taxon>
    </lineage>
</organism>
<reference evidence="2 3" key="1">
    <citation type="submission" date="2020-10" db="EMBL/GenBank/DDBJ databases">
        <title>Phylogeny of dyella-like bacteria.</title>
        <authorList>
            <person name="Fu J."/>
        </authorList>
    </citation>
    <scope>NUCLEOTIDE SEQUENCE [LARGE SCALE GENOMIC DNA]</scope>
    <source>
        <strain evidence="2 3">BB4</strain>
    </source>
</reference>
<feature type="domain" description="Lysozyme inhibitor LprI-like N-terminal" evidence="1">
    <location>
        <begin position="16"/>
        <end position="84"/>
    </location>
</feature>
<evidence type="ECO:0000259" key="1">
    <source>
        <dbReference type="Pfam" id="PF07007"/>
    </source>
</evidence>
<dbReference type="Gene3D" id="1.20.1270.180">
    <property type="match status" value="1"/>
</dbReference>
<dbReference type="PANTHER" id="PTHR37549">
    <property type="entry name" value="LIPOPROTEIN LPRI"/>
    <property type="match status" value="1"/>
</dbReference>
<dbReference type="InterPro" id="IPR009739">
    <property type="entry name" value="LprI-like_N"/>
</dbReference>